<dbReference type="EMBL" id="BRYB01001401">
    <property type="protein sequence ID" value="GMI24873.1"/>
    <property type="molecule type" value="Genomic_DNA"/>
</dbReference>
<feature type="transmembrane region" description="Helical" evidence="1">
    <location>
        <begin position="339"/>
        <end position="363"/>
    </location>
</feature>
<name>A0ABQ6MF13_9STRA</name>
<feature type="transmembrane region" description="Helical" evidence="1">
    <location>
        <begin position="167"/>
        <end position="188"/>
    </location>
</feature>
<evidence type="ECO:0000256" key="1">
    <source>
        <dbReference type="SAM" id="Phobius"/>
    </source>
</evidence>
<evidence type="ECO:0000313" key="2">
    <source>
        <dbReference type="EMBL" id="GMI24873.1"/>
    </source>
</evidence>
<feature type="transmembrane region" description="Helical" evidence="1">
    <location>
        <begin position="271"/>
        <end position="294"/>
    </location>
</feature>
<accession>A0ABQ6MF13</accession>
<keyword evidence="3" id="KW-1185">Reference proteome</keyword>
<gene>
    <name evidence="2" type="ORF">TeGR_g5923</name>
</gene>
<proteinExistence type="predicted"/>
<feature type="transmembrane region" description="Helical" evidence="1">
    <location>
        <begin position="315"/>
        <end position="333"/>
    </location>
</feature>
<protein>
    <submittedName>
        <fullName evidence="2">Uncharacterized protein</fullName>
    </submittedName>
</protein>
<keyword evidence="1" id="KW-0812">Transmembrane</keyword>
<dbReference type="Proteomes" id="UP001165060">
    <property type="component" value="Unassembled WGS sequence"/>
</dbReference>
<evidence type="ECO:0000313" key="3">
    <source>
        <dbReference type="Proteomes" id="UP001165060"/>
    </source>
</evidence>
<organism evidence="2 3">
    <name type="scientific">Tetraparma gracilis</name>
    <dbReference type="NCBI Taxonomy" id="2962635"/>
    <lineage>
        <taxon>Eukaryota</taxon>
        <taxon>Sar</taxon>
        <taxon>Stramenopiles</taxon>
        <taxon>Ochrophyta</taxon>
        <taxon>Bolidophyceae</taxon>
        <taxon>Parmales</taxon>
        <taxon>Triparmaceae</taxon>
        <taxon>Tetraparma</taxon>
    </lineage>
</organism>
<keyword evidence="1" id="KW-0472">Membrane</keyword>
<reference evidence="2 3" key="1">
    <citation type="journal article" date="2023" name="Commun. Biol.">
        <title>Genome analysis of Parmales, the sister group of diatoms, reveals the evolutionary specialization of diatoms from phago-mixotrophs to photoautotrophs.</title>
        <authorList>
            <person name="Ban H."/>
            <person name="Sato S."/>
            <person name="Yoshikawa S."/>
            <person name="Yamada K."/>
            <person name="Nakamura Y."/>
            <person name="Ichinomiya M."/>
            <person name="Sato N."/>
            <person name="Blanc-Mathieu R."/>
            <person name="Endo H."/>
            <person name="Kuwata A."/>
            <person name="Ogata H."/>
        </authorList>
    </citation>
    <scope>NUCLEOTIDE SEQUENCE [LARGE SCALE GENOMIC DNA]</scope>
</reference>
<sequence>MFVKLYPDRQHPQELRDKIGEMIRTMNVLRAAQAKYRFMDEFLYHIMRNKMKKGAVQTKYLVKTPLVALTANEAGRIARSFVMILMANATAEAAVDEFIKTFPSLGELDREYVWFRPMMQAVSAELLSKVALGVQLRAALGAGLSIADMASDAVVIMDFNSKGQTGFAVALMGMIGANMLLNSFIIWVQTSGLKKDKFRTMIFELMTIVTFTKPGVDAWRVASGVEQAPGATLSPLIEMFASKSAEMFCEAIPGLVLQAIAYLQAPEKTFVMTASLLTSALSTAMTSTTLFYDIDVSPGMRRSNPAWMGLIPDQGRSLAFATLMLITALHIVAKAFSMALLAVTSFTTLLFYLMVDHGVYLLYKMVACM</sequence>
<comment type="caution">
    <text evidence="2">The sequence shown here is derived from an EMBL/GenBank/DDBJ whole genome shotgun (WGS) entry which is preliminary data.</text>
</comment>
<keyword evidence="1" id="KW-1133">Transmembrane helix</keyword>